<evidence type="ECO:0000256" key="4">
    <source>
        <dbReference type="SAM" id="MobiDB-lite"/>
    </source>
</evidence>
<dbReference type="GeneTree" id="ENSGT00490000044642"/>
<proteinExistence type="inferred from homology"/>
<dbReference type="InterPro" id="IPR041577">
    <property type="entry name" value="RT_RNaseH_2"/>
</dbReference>
<dbReference type="InterPro" id="IPR012337">
    <property type="entry name" value="RNaseH-like_sf"/>
</dbReference>
<dbReference type="Pfam" id="PF00078">
    <property type="entry name" value="RVT_1"/>
    <property type="match status" value="1"/>
</dbReference>
<dbReference type="GO" id="GO:0015074">
    <property type="term" value="P:DNA integration"/>
    <property type="evidence" value="ECO:0007669"/>
    <property type="project" value="InterPro"/>
</dbReference>
<reference evidence="7" key="2">
    <citation type="submission" date="2025-08" db="UniProtKB">
        <authorList>
            <consortium name="Ensembl"/>
        </authorList>
    </citation>
    <scope>IDENTIFICATION</scope>
</reference>
<dbReference type="InterPro" id="IPR050951">
    <property type="entry name" value="Retrovirus_Pol_polyprotein"/>
</dbReference>
<dbReference type="SUPFAM" id="SSF50630">
    <property type="entry name" value="Acid proteases"/>
    <property type="match status" value="1"/>
</dbReference>
<feature type="domain" description="Reverse transcriptase" evidence="5">
    <location>
        <begin position="487"/>
        <end position="664"/>
    </location>
</feature>
<dbReference type="CDD" id="cd09274">
    <property type="entry name" value="RNase_HI_RT_Ty3"/>
    <property type="match status" value="1"/>
</dbReference>
<dbReference type="CDD" id="cd01647">
    <property type="entry name" value="RT_LTR"/>
    <property type="match status" value="1"/>
</dbReference>
<keyword evidence="8" id="KW-1185">Reference proteome</keyword>
<dbReference type="InterPro" id="IPR000477">
    <property type="entry name" value="RT_dom"/>
</dbReference>
<sequence>MTAARITMDAVKPPESLKLTGNVDSSWRAFKQQFSLYMQAVGLDNKPDARKIALLLTVAGPQALDVYNTFTFARPGDGEVFEEVVRKFDEHCSPKKNETYERYVFRSRVQIQGESFDSFLTDLKLKARTCNFGVLTDSLIRDQVVFGIHEMKVRERLLREVELTLDDAVKICHASELALLHSKTFGDKVSAAVPDSPVVGAVAPQMRKRSARSTPRTGTEAFSCKRCGSVHQPRRCPAYGKQCAKCKGMNHFAKQCFSKKNKSKSTTNVHAVEETELSETFFVGMINGDTESVQRCNETEEENVSNVDGVSGDKWIVSLEINGSIVSLKLDTGAKANLISTSDIREMKIRPHIRKSPVSLKAYNGQDIKTQGVCRLKVRVKSKIHRLVFVVVPDDHHSLLGDKACEELGFVRRVYCINSHDVALAQQETPNDIVCKFEDVFQGLGALPFTYKIHLREDAQPVIHAPRRVSAPLKDKLKKELDRMTALGVIKKVEEPTDWVNSMVCVKKQNGDLRICMDPRDLNANIKREHYQIPKREEITSEMAGAKYFSKLDASQGFWQLKLHEDSTKYCTFNSPFGRYSFLRLPFGIISASEIFHRAMEHIIEGLSGVRAYVDDIVVWGSSLQEHNERLLKLLLRIREYGLRLNKAKCQFGVTEITFLGDKLSGHGVEPDRSKIQAILDMPSPVDKKGVLRIMGMVNFVGKFIPNLSTKTARLRELLSHKNEFRWTSKHEEEWNILKSTLTTAPVLVYFDASKKIKISTDASKYGLGAVLLQEEAHGWKPVAYASRTMSQSESRYAQIEKECLGLVFGFERFHDYVYGLPSFTAETDHKPLIAIIRKNLNEMSPRIQRLMMRLQRYDFELVYTPGKYIVLADALSRAPSACESHEVSSTEVDVDMHVNLVVESLPVSDQKSKQIAEETRKDPVLQTVITNLNNGWVKSSCPQFYNVRAELSVANGLLLRQNRIVIPQVLRKEMLCRIHEGHLGIEKCKRRSRDAIYWPGMNADIEKMVSTCEICLKHQNKQARQPLITVDLPKYPWQKVGTDLFHFNGKDYLLVVDYFSSYPEIALLSNSSSACVIQHMKSVFARHGIPTVVMSDNGPCYSSSEFQDFAAHYDFQHVTSSPQFPQSNGKAEKGVHIVKQLLKKASESKSDPYLALLSYRASPLEHGASPAELLMGRKIRTTLPYRGDIKQDVIKDIAMKQKALQKRQKTNYDKNTKRLEPLSEHDVVRFGDSNHWDRKAVVLEEVNPRSYVVRAENGQVFRRNRRSLLKTQETSQPLDDPQREEVQASSQDQVPLSTQASSSIAPDNDHSAETSDSPVLRRSLRTIKKPDRLNL</sequence>
<evidence type="ECO:0000259" key="5">
    <source>
        <dbReference type="PROSITE" id="PS50878"/>
    </source>
</evidence>
<dbReference type="OrthoDB" id="775972at2759"/>
<dbReference type="SUPFAM" id="SSF56672">
    <property type="entry name" value="DNA/RNA polymerases"/>
    <property type="match status" value="1"/>
</dbReference>
<accession>A0A8C9T189</accession>
<dbReference type="Pfam" id="PF17921">
    <property type="entry name" value="Integrase_H2C2"/>
    <property type="match status" value="1"/>
</dbReference>
<dbReference type="FunFam" id="3.30.420.10:FF:000063">
    <property type="entry name" value="Retrovirus-related Pol polyprotein from transposon 297-like Protein"/>
    <property type="match status" value="1"/>
</dbReference>
<dbReference type="InterPro" id="IPR036397">
    <property type="entry name" value="RNaseH_sf"/>
</dbReference>
<dbReference type="Gene3D" id="3.30.70.270">
    <property type="match status" value="2"/>
</dbReference>
<dbReference type="Pfam" id="PF17919">
    <property type="entry name" value="RT_RNaseH_2"/>
    <property type="match status" value="1"/>
</dbReference>
<dbReference type="SUPFAM" id="SSF53098">
    <property type="entry name" value="Ribonuclease H-like"/>
    <property type="match status" value="1"/>
</dbReference>
<reference evidence="7 8" key="1">
    <citation type="submission" date="2019-04" db="EMBL/GenBank/DDBJ databases">
        <authorList>
            <consortium name="Wellcome Sanger Institute Data Sharing"/>
        </authorList>
    </citation>
    <scope>NUCLEOTIDE SEQUENCE [LARGE SCALE GENOMIC DNA]</scope>
</reference>
<evidence type="ECO:0000256" key="1">
    <source>
        <dbReference type="ARBA" id="ARBA00010879"/>
    </source>
</evidence>
<comment type="similarity">
    <text evidence="1">Belongs to the beta type-B retroviral polymerase family. HERV class-II K(HML-2) pol subfamily.</text>
</comment>
<dbReference type="GO" id="GO:0003676">
    <property type="term" value="F:nucleic acid binding"/>
    <property type="evidence" value="ECO:0007669"/>
    <property type="project" value="InterPro"/>
</dbReference>
<dbReference type="FunFam" id="3.10.10.10:FF:000003">
    <property type="entry name" value="Retrovirus-related Pol polyprotein from transposon 297-like Protein"/>
    <property type="match status" value="1"/>
</dbReference>
<evidence type="ECO:0000313" key="8">
    <source>
        <dbReference type="Proteomes" id="UP000694397"/>
    </source>
</evidence>
<dbReference type="Proteomes" id="UP000694397">
    <property type="component" value="Chromosome 11"/>
</dbReference>
<dbReference type="PANTHER" id="PTHR37984:SF8">
    <property type="entry name" value="CCHC-TYPE DOMAIN-CONTAINING PROTEIN"/>
    <property type="match status" value="1"/>
</dbReference>
<dbReference type="GO" id="GO:0004523">
    <property type="term" value="F:RNA-DNA hybrid ribonuclease activity"/>
    <property type="evidence" value="ECO:0007669"/>
    <property type="project" value="UniProtKB-EC"/>
</dbReference>
<dbReference type="Ensembl" id="ENSSFOT00015063810.1">
    <property type="protein sequence ID" value="ENSSFOP00015047059.1"/>
    <property type="gene ID" value="ENSSFOG00015026779.1"/>
</dbReference>
<dbReference type="Gene3D" id="2.40.70.10">
    <property type="entry name" value="Acid Proteases"/>
    <property type="match status" value="1"/>
</dbReference>
<dbReference type="Pfam" id="PF13975">
    <property type="entry name" value="gag-asp_proteas"/>
    <property type="match status" value="1"/>
</dbReference>
<feature type="region of interest" description="Disordered" evidence="4">
    <location>
        <begin position="1265"/>
        <end position="1336"/>
    </location>
</feature>
<dbReference type="InterPro" id="IPR041588">
    <property type="entry name" value="Integrase_H2C2"/>
</dbReference>
<dbReference type="EC" id="3.1.26.4" evidence="2"/>
<dbReference type="PANTHER" id="PTHR37984">
    <property type="entry name" value="PROTEIN CBG26694"/>
    <property type="match status" value="1"/>
</dbReference>
<feature type="compositionally biased region" description="Polar residues" evidence="4">
    <location>
        <begin position="1288"/>
        <end position="1306"/>
    </location>
</feature>
<protein>
    <recommendedName>
        <fullName evidence="3">Gypsy retrotransposon integrase-like protein 1</fullName>
        <ecNumber evidence="2">3.1.26.4</ecNumber>
    </recommendedName>
</protein>
<reference evidence="7" key="3">
    <citation type="submission" date="2025-09" db="UniProtKB">
        <authorList>
            <consortium name="Ensembl"/>
        </authorList>
    </citation>
    <scope>IDENTIFICATION</scope>
</reference>
<dbReference type="InterPro" id="IPR043128">
    <property type="entry name" value="Rev_trsase/Diguanyl_cyclase"/>
</dbReference>
<dbReference type="PROSITE" id="PS50878">
    <property type="entry name" value="RT_POL"/>
    <property type="match status" value="1"/>
</dbReference>
<dbReference type="FunFam" id="1.10.340.70:FF:000003">
    <property type="entry name" value="Protein CBG25708"/>
    <property type="match status" value="1"/>
</dbReference>
<organism evidence="7 8">
    <name type="scientific">Scleropages formosus</name>
    <name type="common">Asian bonytongue</name>
    <name type="synonym">Osteoglossum formosum</name>
    <dbReference type="NCBI Taxonomy" id="113540"/>
    <lineage>
        <taxon>Eukaryota</taxon>
        <taxon>Metazoa</taxon>
        <taxon>Chordata</taxon>
        <taxon>Craniata</taxon>
        <taxon>Vertebrata</taxon>
        <taxon>Euteleostomi</taxon>
        <taxon>Actinopterygii</taxon>
        <taxon>Neopterygii</taxon>
        <taxon>Teleostei</taxon>
        <taxon>Osteoglossocephala</taxon>
        <taxon>Osteoglossomorpha</taxon>
        <taxon>Osteoglossiformes</taxon>
        <taxon>Osteoglossidae</taxon>
        <taxon>Scleropages</taxon>
    </lineage>
</organism>
<dbReference type="Gene3D" id="3.10.10.10">
    <property type="entry name" value="HIV Type 1 Reverse Transcriptase, subunit A, domain 1"/>
    <property type="match status" value="1"/>
</dbReference>
<dbReference type="FunFam" id="3.30.70.270:FF:000026">
    <property type="entry name" value="Transposon Ty3-G Gag-Pol polyprotein"/>
    <property type="match status" value="1"/>
</dbReference>
<dbReference type="FunFam" id="3.10.20.370:FF:000001">
    <property type="entry name" value="Retrovirus-related Pol polyprotein from transposon 17.6-like protein"/>
    <property type="match status" value="1"/>
</dbReference>
<dbReference type="Pfam" id="PF00665">
    <property type="entry name" value="rve"/>
    <property type="match status" value="1"/>
</dbReference>
<evidence type="ECO:0000259" key="6">
    <source>
        <dbReference type="PROSITE" id="PS50994"/>
    </source>
</evidence>
<evidence type="ECO:0000256" key="3">
    <source>
        <dbReference type="ARBA" id="ARBA00039658"/>
    </source>
</evidence>
<dbReference type="CDD" id="cd05481">
    <property type="entry name" value="retropepsin_like_LTR_1"/>
    <property type="match status" value="1"/>
</dbReference>
<evidence type="ECO:0000256" key="2">
    <source>
        <dbReference type="ARBA" id="ARBA00012180"/>
    </source>
</evidence>
<dbReference type="Gene3D" id="3.30.420.10">
    <property type="entry name" value="Ribonuclease H-like superfamily/Ribonuclease H"/>
    <property type="match status" value="1"/>
</dbReference>
<dbReference type="InterPro" id="IPR001584">
    <property type="entry name" value="Integrase_cat-core"/>
</dbReference>
<dbReference type="InterPro" id="IPR021109">
    <property type="entry name" value="Peptidase_aspartic_dom_sf"/>
</dbReference>
<dbReference type="PROSITE" id="PS50994">
    <property type="entry name" value="INTEGRASE"/>
    <property type="match status" value="1"/>
</dbReference>
<evidence type="ECO:0000313" key="7">
    <source>
        <dbReference type="Ensembl" id="ENSSFOP00015047059.1"/>
    </source>
</evidence>
<dbReference type="InterPro" id="IPR043502">
    <property type="entry name" value="DNA/RNA_pol_sf"/>
</dbReference>
<dbReference type="Gene3D" id="1.10.340.70">
    <property type="match status" value="1"/>
</dbReference>
<name>A0A8C9T189_SCLFO</name>
<feature type="domain" description="Integrase catalytic" evidence="6">
    <location>
        <begin position="1033"/>
        <end position="1193"/>
    </location>
</feature>